<dbReference type="AlphaFoldDB" id="A0AA35TAH0"/>
<name>A0AA35TAH0_GEOBA</name>
<reference evidence="1" key="1">
    <citation type="submission" date="2023-03" db="EMBL/GenBank/DDBJ databases">
        <authorList>
            <person name="Steffen K."/>
            <person name="Cardenas P."/>
        </authorList>
    </citation>
    <scope>NUCLEOTIDE SEQUENCE</scope>
</reference>
<organism evidence="1 2">
    <name type="scientific">Geodia barretti</name>
    <name type="common">Barrett's horny sponge</name>
    <dbReference type="NCBI Taxonomy" id="519541"/>
    <lineage>
        <taxon>Eukaryota</taxon>
        <taxon>Metazoa</taxon>
        <taxon>Porifera</taxon>
        <taxon>Demospongiae</taxon>
        <taxon>Heteroscleromorpha</taxon>
        <taxon>Tetractinellida</taxon>
        <taxon>Astrophorina</taxon>
        <taxon>Geodiidae</taxon>
        <taxon>Geodia</taxon>
    </lineage>
</organism>
<proteinExistence type="predicted"/>
<dbReference type="EMBL" id="CASHTH010003352">
    <property type="protein sequence ID" value="CAI8043732.1"/>
    <property type="molecule type" value="Genomic_DNA"/>
</dbReference>
<dbReference type="Proteomes" id="UP001174909">
    <property type="component" value="Unassembled WGS sequence"/>
</dbReference>
<keyword evidence="2" id="KW-1185">Reference proteome</keyword>
<sequence>RAGAAGGEVLTRPLIFAGDRLVLNISTSALGWLRVEVRDREGRTLDGFAEDDCLEVFGDDIEQEVRWQGAPDLGR</sequence>
<accession>A0AA35TAH0</accession>
<gene>
    <name evidence="1" type="ORF">GBAR_LOCUS24261</name>
</gene>
<comment type="caution">
    <text evidence="1">The sequence shown here is derived from an EMBL/GenBank/DDBJ whole genome shotgun (WGS) entry which is preliminary data.</text>
</comment>
<protein>
    <submittedName>
        <fullName evidence="1">Uncharacterized protein</fullName>
    </submittedName>
</protein>
<feature type="non-terminal residue" evidence="1">
    <location>
        <position position="75"/>
    </location>
</feature>
<evidence type="ECO:0000313" key="1">
    <source>
        <dbReference type="EMBL" id="CAI8043732.1"/>
    </source>
</evidence>
<evidence type="ECO:0000313" key="2">
    <source>
        <dbReference type="Proteomes" id="UP001174909"/>
    </source>
</evidence>
<feature type="non-terminal residue" evidence="1">
    <location>
        <position position="1"/>
    </location>
</feature>